<evidence type="ECO:0000256" key="9">
    <source>
        <dbReference type="ARBA" id="ARBA00022763"/>
    </source>
</evidence>
<dbReference type="SMART" id="SM00898">
    <property type="entry name" value="Fapy_DNA_glyco"/>
    <property type="match status" value="1"/>
</dbReference>
<sequence length="280" mass="30796">MPELPEVETMRRGVLGVVGARVERIAQLACPRKPIAFTPEPRQFQDRTAGRNVTGVDRIGKRVLVRLDTGDAIVFEPRMTGLVLVKDSPDPLYLRVHVGLKGGAEPDLWFWDRRGLGNVRLLSEAEQGVAFGPDKLGPDGLVVSSGDLRRRLASSRREVKVALLDQKAVAGIGNIYAAEALHVAGVHPAARCDRLSGRQWEAIVDAIHEVLEEAIRCEGSTLSDGTYRNALNADGGYQNQHRVYDKAGDPCRRCGATILRIVQAQRSTFFCPGCQTRRRK</sequence>
<dbReference type="PROSITE" id="PS01242">
    <property type="entry name" value="ZF_FPG_1"/>
    <property type="match status" value="1"/>
</dbReference>
<dbReference type="Gene3D" id="3.20.190.10">
    <property type="entry name" value="MutM-like, N-terminal"/>
    <property type="match status" value="1"/>
</dbReference>
<accession>A0A518DA03</accession>
<evidence type="ECO:0000256" key="12">
    <source>
        <dbReference type="ARBA" id="ARBA00022833"/>
    </source>
</evidence>
<evidence type="ECO:0000256" key="15">
    <source>
        <dbReference type="ARBA" id="ARBA00023239"/>
    </source>
</evidence>
<keyword evidence="10 20" id="KW-0863">Zinc-finger</keyword>
<dbReference type="PANTHER" id="PTHR22993">
    <property type="entry name" value="FORMAMIDOPYRIMIDINE-DNA GLYCOSYLASE"/>
    <property type="match status" value="1"/>
</dbReference>
<evidence type="ECO:0000256" key="7">
    <source>
        <dbReference type="ARBA" id="ARBA00016240"/>
    </source>
</evidence>
<dbReference type="InterPro" id="IPR010663">
    <property type="entry name" value="Znf_FPG/IleRS"/>
</dbReference>
<feature type="domain" description="FPG-type" evidence="21">
    <location>
        <begin position="242"/>
        <end position="276"/>
    </location>
</feature>
<comment type="subunit">
    <text evidence="4">Monomer.</text>
</comment>
<keyword evidence="12" id="KW-0862">Zinc</keyword>
<evidence type="ECO:0000256" key="17">
    <source>
        <dbReference type="ARBA" id="ARBA00023295"/>
    </source>
</evidence>
<dbReference type="AlphaFoldDB" id="A0A518DA03"/>
<evidence type="ECO:0000256" key="11">
    <source>
        <dbReference type="ARBA" id="ARBA00022801"/>
    </source>
</evidence>
<dbReference type="PANTHER" id="PTHR22993:SF9">
    <property type="entry name" value="FORMAMIDOPYRIMIDINE-DNA GLYCOSYLASE"/>
    <property type="match status" value="1"/>
</dbReference>
<dbReference type="EMBL" id="CP036291">
    <property type="protein sequence ID" value="QDU88317.1"/>
    <property type="molecule type" value="Genomic_DNA"/>
</dbReference>
<dbReference type="InterPro" id="IPR000214">
    <property type="entry name" value="Znf_DNA_glyclase/AP_lyase"/>
</dbReference>
<evidence type="ECO:0000256" key="20">
    <source>
        <dbReference type="PROSITE-ProRule" id="PRU00391"/>
    </source>
</evidence>
<dbReference type="NCBIfam" id="NF002211">
    <property type="entry name" value="PRK01103.1"/>
    <property type="match status" value="1"/>
</dbReference>
<evidence type="ECO:0000256" key="16">
    <source>
        <dbReference type="ARBA" id="ARBA00023268"/>
    </source>
</evidence>
<dbReference type="FunFam" id="1.10.8.50:FF:000003">
    <property type="entry name" value="Formamidopyrimidine-DNA glycosylase"/>
    <property type="match status" value="1"/>
</dbReference>
<dbReference type="SMART" id="SM01232">
    <property type="entry name" value="H2TH"/>
    <property type="match status" value="1"/>
</dbReference>
<protein>
    <recommendedName>
        <fullName evidence="7">Formamidopyrimidine-DNA glycosylase</fullName>
        <ecNumber evidence="5">3.2.2.23</ecNumber>
        <ecNumber evidence="6">4.2.99.18</ecNumber>
    </recommendedName>
    <alternativeName>
        <fullName evidence="18">DNA-(apurinic or apyrimidinic site) lyase MutM</fullName>
    </alternativeName>
</protein>
<dbReference type="InterPro" id="IPR035937">
    <property type="entry name" value="FPG_N"/>
</dbReference>
<reference evidence="23 24" key="1">
    <citation type="submission" date="2019-02" db="EMBL/GenBank/DDBJ databases">
        <title>Deep-cultivation of Planctomycetes and their phenomic and genomic characterization uncovers novel biology.</title>
        <authorList>
            <person name="Wiegand S."/>
            <person name="Jogler M."/>
            <person name="Boedeker C."/>
            <person name="Pinto D."/>
            <person name="Vollmers J."/>
            <person name="Rivas-Marin E."/>
            <person name="Kohn T."/>
            <person name="Peeters S.H."/>
            <person name="Heuer A."/>
            <person name="Rast P."/>
            <person name="Oberbeckmann S."/>
            <person name="Bunk B."/>
            <person name="Jeske O."/>
            <person name="Meyerdierks A."/>
            <person name="Storesund J.E."/>
            <person name="Kallscheuer N."/>
            <person name="Luecker S."/>
            <person name="Lage O.M."/>
            <person name="Pohl T."/>
            <person name="Merkel B.J."/>
            <person name="Hornburger P."/>
            <person name="Mueller R.-W."/>
            <person name="Bruemmer F."/>
            <person name="Labrenz M."/>
            <person name="Spormann A.M."/>
            <person name="Op den Camp H."/>
            <person name="Overmann J."/>
            <person name="Amann R."/>
            <person name="Jetten M.S.M."/>
            <person name="Mascher T."/>
            <person name="Medema M.H."/>
            <person name="Devos D.P."/>
            <person name="Kaster A.-K."/>
            <person name="Ovreas L."/>
            <person name="Rohde M."/>
            <person name="Galperin M.Y."/>
            <person name="Jogler C."/>
        </authorList>
    </citation>
    <scope>NUCLEOTIDE SEQUENCE [LARGE SCALE GENOMIC DNA]</scope>
    <source>
        <strain evidence="23 24">Pla175</strain>
    </source>
</reference>
<dbReference type="InterPro" id="IPR012319">
    <property type="entry name" value="FPG_cat"/>
</dbReference>
<dbReference type="KEGG" id="pnd:Pla175_16920"/>
<proteinExistence type="inferred from homology"/>
<evidence type="ECO:0000256" key="2">
    <source>
        <dbReference type="ARBA" id="ARBA00001947"/>
    </source>
</evidence>
<comment type="cofactor">
    <cofactor evidence="2">
        <name>Zn(2+)</name>
        <dbReference type="ChEBI" id="CHEBI:29105"/>
    </cofactor>
</comment>
<dbReference type="InterPro" id="IPR010979">
    <property type="entry name" value="Ribosomal_uS13-like_H2TH"/>
</dbReference>
<keyword evidence="9" id="KW-0227">DNA damage</keyword>
<keyword evidence="15" id="KW-0456">Lyase</keyword>
<evidence type="ECO:0000256" key="19">
    <source>
        <dbReference type="ARBA" id="ARBA00044632"/>
    </source>
</evidence>
<comment type="similarity">
    <text evidence="3">Belongs to the FPG family.</text>
</comment>
<dbReference type="SUPFAM" id="SSF81624">
    <property type="entry name" value="N-terminal domain of MutM-like DNA repair proteins"/>
    <property type="match status" value="1"/>
</dbReference>
<evidence type="ECO:0000259" key="21">
    <source>
        <dbReference type="PROSITE" id="PS51066"/>
    </source>
</evidence>
<dbReference type="Proteomes" id="UP000317429">
    <property type="component" value="Chromosome"/>
</dbReference>
<comment type="catalytic activity">
    <reaction evidence="19">
        <text>2'-deoxyribonucleotide-(2'-deoxyribose 5'-phosphate)-2'-deoxyribonucleotide-DNA = a 3'-end 2'-deoxyribonucleotide-(2,3-dehydro-2,3-deoxyribose 5'-phosphate)-DNA + a 5'-end 5'-phospho-2'-deoxyribonucleoside-DNA + H(+)</text>
        <dbReference type="Rhea" id="RHEA:66592"/>
        <dbReference type="Rhea" id="RHEA-COMP:13180"/>
        <dbReference type="Rhea" id="RHEA-COMP:16897"/>
        <dbReference type="Rhea" id="RHEA-COMP:17067"/>
        <dbReference type="ChEBI" id="CHEBI:15378"/>
        <dbReference type="ChEBI" id="CHEBI:136412"/>
        <dbReference type="ChEBI" id="CHEBI:157695"/>
        <dbReference type="ChEBI" id="CHEBI:167181"/>
        <dbReference type="EC" id="4.2.99.18"/>
    </reaction>
</comment>
<dbReference type="EC" id="4.2.99.18" evidence="6"/>
<evidence type="ECO:0000313" key="24">
    <source>
        <dbReference type="Proteomes" id="UP000317429"/>
    </source>
</evidence>
<dbReference type="OrthoDB" id="9800855at2"/>
<dbReference type="GO" id="GO:0006284">
    <property type="term" value="P:base-excision repair"/>
    <property type="evidence" value="ECO:0007669"/>
    <property type="project" value="InterPro"/>
</dbReference>
<evidence type="ECO:0000256" key="3">
    <source>
        <dbReference type="ARBA" id="ARBA00009409"/>
    </source>
</evidence>
<dbReference type="RefSeq" id="WP_145283109.1">
    <property type="nucleotide sequence ID" value="NZ_CP036291.1"/>
</dbReference>
<keyword evidence="11 23" id="KW-0378">Hydrolase</keyword>
<gene>
    <name evidence="23" type="primary">mutM</name>
    <name evidence="23" type="ORF">Pla175_16920</name>
</gene>
<dbReference type="GO" id="GO:0008270">
    <property type="term" value="F:zinc ion binding"/>
    <property type="evidence" value="ECO:0007669"/>
    <property type="project" value="UniProtKB-KW"/>
</dbReference>
<keyword evidence="8" id="KW-0479">Metal-binding</keyword>
<dbReference type="EC" id="3.2.2.23" evidence="5"/>
<dbReference type="InterPro" id="IPR015887">
    <property type="entry name" value="DNA_glyclase_Znf_dom_DNA_BS"/>
</dbReference>
<dbReference type="InterPro" id="IPR015886">
    <property type="entry name" value="H2TH_FPG"/>
</dbReference>
<comment type="catalytic activity">
    <reaction evidence="1">
        <text>Hydrolysis of DNA containing ring-opened 7-methylguanine residues, releasing 2,6-diamino-4-hydroxy-5-(N-methyl)formamidopyrimidine.</text>
        <dbReference type="EC" id="3.2.2.23"/>
    </reaction>
</comment>
<dbReference type="NCBIfam" id="TIGR00577">
    <property type="entry name" value="fpg"/>
    <property type="match status" value="1"/>
</dbReference>
<dbReference type="InterPro" id="IPR020629">
    <property type="entry name" value="FPG_Glyclase"/>
</dbReference>
<keyword evidence="13" id="KW-0238">DNA-binding</keyword>
<dbReference type="PROSITE" id="PS51066">
    <property type="entry name" value="ZF_FPG_2"/>
    <property type="match status" value="1"/>
</dbReference>
<dbReference type="Pfam" id="PF06831">
    <property type="entry name" value="H2TH"/>
    <property type="match status" value="1"/>
</dbReference>
<dbReference type="SUPFAM" id="SSF46946">
    <property type="entry name" value="S13-like H2TH domain"/>
    <property type="match status" value="1"/>
</dbReference>
<evidence type="ECO:0000256" key="10">
    <source>
        <dbReference type="ARBA" id="ARBA00022771"/>
    </source>
</evidence>
<evidence type="ECO:0000259" key="22">
    <source>
        <dbReference type="PROSITE" id="PS51068"/>
    </source>
</evidence>
<keyword evidence="16" id="KW-0511">Multifunctional enzyme</keyword>
<keyword evidence="24" id="KW-1185">Reference proteome</keyword>
<evidence type="ECO:0000256" key="13">
    <source>
        <dbReference type="ARBA" id="ARBA00023125"/>
    </source>
</evidence>
<evidence type="ECO:0000256" key="5">
    <source>
        <dbReference type="ARBA" id="ARBA00012024"/>
    </source>
</evidence>
<dbReference type="SUPFAM" id="SSF57716">
    <property type="entry name" value="Glucocorticoid receptor-like (DNA-binding domain)"/>
    <property type="match status" value="1"/>
</dbReference>
<dbReference type="CDD" id="cd08966">
    <property type="entry name" value="EcFpg-like_N"/>
    <property type="match status" value="1"/>
</dbReference>
<name>A0A518DA03_9BACT</name>
<dbReference type="GO" id="GO:0003684">
    <property type="term" value="F:damaged DNA binding"/>
    <property type="evidence" value="ECO:0007669"/>
    <property type="project" value="InterPro"/>
</dbReference>
<evidence type="ECO:0000256" key="4">
    <source>
        <dbReference type="ARBA" id="ARBA00011245"/>
    </source>
</evidence>
<keyword evidence="14" id="KW-0234">DNA repair</keyword>
<dbReference type="Gene3D" id="1.10.8.50">
    <property type="match status" value="1"/>
</dbReference>
<evidence type="ECO:0000256" key="14">
    <source>
        <dbReference type="ARBA" id="ARBA00023204"/>
    </source>
</evidence>
<evidence type="ECO:0000256" key="6">
    <source>
        <dbReference type="ARBA" id="ARBA00012720"/>
    </source>
</evidence>
<dbReference type="GO" id="GO:0034039">
    <property type="term" value="F:8-oxo-7,8-dihydroguanine DNA N-glycosylase activity"/>
    <property type="evidence" value="ECO:0007669"/>
    <property type="project" value="TreeGrafter"/>
</dbReference>
<dbReference type="PROSITE" id="PS51068">
    <property type="entry name" value="FPG_CAT"/>
    <property type="match status" value="1"/>
</dbReference>
<dbReference type="Pfam" id="PF06827">
    <property type="entry name" value="zf-FPG_IleRS"/>
    <property type="match status" value="1"/>
</dbReference>
<keyword evidence="17 23" id="KW-0326">Glycosidase</keyword>
<dbReference type="Pfam" id="PF01149">
    <property type="entry name" value="Fapy_DNA_glyco"/>
    <property type="match status" value="1"/>
</dbReference>
<dbReference type="GO" id="GO:0140078">
    <property type="term" value="F:class I DNA-(apurinic or apyrimidinic site) endonuclease activity"/>
    <property type="evidence" value="ECO:0007669"/>
    <property type="project" value="UniProtKB-EC"/>
</dbReference>
<evidence type="ECO:0000313" key="23">
    <source>
        <dbReference type="EMBL" id="QDU88317.1"/>
    </source>
</evidence>
<evidence type="ECO:0000256" key="8">
    <source>
        <dbReference type="ARBA" id="ARBA00022723"/>
    </source>
</evidence>
<evidence type="ECO:0000256" key="1">
    <source>
        <dbReference type="ARBA" id="ARBA00001668"/>
    </source>
</evidence>
<evidence type="ECO:0000256" key="18">
    <source>
        <dbReference type="ARBA" id="ARBA00030638"/>
    </source>
</evidence>
<feature type="domain" description="Formamidopyrimidine-DNA glycosylase catalytic" evidence="22">
    <location>
        <begin position="2"/>
        <end position="117"/>
    </location>
</feature>
<organism evidence="23 24">
    <name type="scientific">Pirellulimonas nuda</name>
    <dbReference type="NCBI Taxonomy" id="2528009"/>
    <lineage>
        <taxon>Bacteria</taxon>
        <taxon>Pseudomonadati</taxon>
        <taxon>Planctomycetota</taxon>
        <taxon>Planctomycetia</taxon>
        <taxon>Pirellulales</taxon>
        <taxon>Lacipirellulaceae</taxon>
        <taxon>Pirellulimonas</taxon>
    </lineage>
</organism>